<sequence>MWALALAFANLLFTARLESSLPSRRASKKLNLFSNIIVQNKYKTNDEHSPVITQPSSNFLKLMPKKYTRSELVNRANNPLLQH</sequence>
<dbReference type="Proteomes" id="UP000299102">
    <property type="component" value="Unassembled WGS sequence"/>
</dbReference>
<reference evidence="2 3" key="1">
    <citation type="journal article" date="2019" name="Commun. Biol.">
        <title>The bagworm genome reveals a unique fibroin gene that provides high tensile strength.</title>
        <authorList>
            <person name="Kono N."/>
            <person name="Nakamura H."/>
            <person name="Ohtoshi R."/>
            <person name="Tomita M."/>
            <person name="Numata K."/>
            <person name="Arakawa K."/>
        </authorList>
    </citation>
    <scope>NUCLEOTIDE SEQUENCE [LARGE SCALE GENOMIC DNA]</scope>
</reference>
<accession>A0A4C1UPV7</accession>
<proteinExistence type="predicted"/>
<evidence type="ECO:0000256" key="1">
    <source>
        <dbReference type="SAM" id="SignalP"/>
    </source>
</evidence>
<organism evidence="2 3">
    <name type="scientific">Eumeta variegata</name>
    <name type="common">Bagworm moth</name>
    <name type="synonym">Eumeta japonica</name>
    <dbReference type="NCBI Taxonomy" id="151549"/>
    <lineage>
        <taxon>Eukaryota</taxon>
        <taxon>Metazoa</taxon>
        <taxon>Ecdysozoa</taxon>
        <taxon>Arthropoda</taxon>
        <taxon>Hexapoda</taxon>
        <taxon>Insecta</taxon>
        <taxon>Pterygota</taxon>
        <taxon>Neoptera</taxon>
        <taxon>Endopterygota</taxon>
        <taxon>Lepidoptera</taxon>
        <taxon>Glossata</taxon>
        <taxon>Ditrysia</taxon>
        <taxon>Tineoidea</taxon>
        <taxon>Psychidae</taxon>
        <taxon>Oiketicinae</taxon>
        <taxon>Eumeta</taxon>
    </lineage>
</organism>
<keyword evidence="1" id="KW-0732">Signal</keyword>
<feature type="signal peptide" evidence="1">
    <location>
        <begin position="1"/>
        <end position="19"/>
    </location>
</feature>
<evidence type="ECO:0008006" key="4">
    <source>
        <dbReference type="Google" id="ProtNLM"/>
    </source>
</evidence>
<protein>
    <recommendedName>
        <fullName evidence="4">Secreted protein</fullName>
    </recommendedName>
</protein>
<dbReference type="AlphaFoldDB" id="A0A4C1UPV7"/>
<feature type="chain" id="PRO_5020028868" description="Secreted protein" evidence="1">
    <location>
        <begin position="20"/>
        <end position="83"/>
    </location>
</feature>
<gene>
    <name evidence="2" type="ORF">EVAR_83643_1</name>
</gene>
<dbReference type="EMBL" id="BGZK01000201">
    <property type="protein sequence ID" value="GBP28012.1"/>
    <property type="molecule type" value="Genomic_DNA"/>
</dbReference>
<name>A0A4C1UPV7_EUMVA</name>
<evidence type="ECO:0000313" key="2">
    <source>
        <dbReference type="EMBL" id="GBP28012.1"/>
    </source>
</evidence>
<evidence type="ECO:0000313" key="3">
    <source>
        <dbReference type="Proteomes" id="UP000299102"/>
    </source>
</evidence>
<comment type="caution">
    <text evidence="2">The sequence shown here is derived from an EMBL/GenBank/DDBJ whole genome shotgun (WGS) entry which is preliminary data.</text>
</comment>
<keyword evidence="3" id="KW-1185">Reference proteome</keyword>